<keyword evidence="1" id="KW-0472">Membrane</keyword>
<protein>
    <submittedName>
        <fullName evidence="2">DUF3493 domain-containing protein</fullName>
    </submittedName>
</protein>
<evidence type="ECO:0000256" key="1">
    <source>
        <dbReference type="SAM" id="Phobius"/>
    </source>
</evidence>
<dbReference type="Proteomes" id="UP001054846">
    <property type="component" value="Chromosome"/>
</dbReference>
<organism evidence="2 3">
    <name type="scientific">Gloeobacter morelensis MG652769</name>
    <dbReference type="NCBI Taxonomy" id="2781736"/>
    <lineage>
        <taxon>Bacteria</taxon>
        <taxon>Bacillati</taxon>
        <taxon>Cyanobacteriota</taxon>
        <taxon>Cyanophyceae</taxon>
        <taxon>Gloeobacterales</taxon>
        <taxon>Gloeobacteraceae</taxon>
        <taxon>Gloeobacter</taxon>
        <taxon>Gloeobacter morelensis</taxon>
    </lineage>
</organism>
<accession>A0ABY3PQR5</accession>
<keyword evidence="1" id="KW-0812">Transmembrane</keyword>
<feature type="transmembrane region" description="Helical" evidence="1">
    <location>
        <begin position="26"/>
        <end position="45"/>
    </location>
</feature>
<dbReference type="InterPro" id="IPR021883">
    <property type="entry name" value="LPA1-like"/>
</dbReference>
<keyword evidence="1" id="KW-1133">Transmembrane helix</keyword>
<keyword evidence="3" id="KW-1185">Reference proteome</keyword>
<dbReference type="Pfam" id="PF11998">
    <property type="entry name" value="DUF3493"/>
    <property type="match status" value="1"/>
</dbReference>
<feature type="transmembrane region" description="Helical" evidence="1">
    <location>
        <begin position="57"/>
        <end position="76"/>
    </location>
</feature>
<dbReference type="RefSeq" id="WP_230843199.1">
    <property type="nucleotide sequence ID" value="NZ_CP063845.1"/>
</dbReference>
<sequence>MNAQEIARRRALLRVESRHPWRKLRLGLYLAFGASGVVGFFVAFFRVLAGRELPESLTNLAVQSGVIALMVFLWRLETRKENELFERYLAQETRRPGA</sequence>
<name>A0ABY3PQR5_9CYAN</name>
<dbReference type="EMBL" id="CP063845">
    <property type="protein sequence ID" value="UFP95961.1"/>
    <property type="molecule type" value="Genomic_DNA"/>
</dbReference>
<evidence type="ECO:0000313" key="3">
    <source>
        <dbReference type="Proteomes" id="UP001054846"/>
    </source>
</evidence>
<evidence type="ECO:0000313" key="2">
    <source>
        <dbReference type="EMBL" id="UFP95961.1"/>
    </source>
</evidence>
<gene>
    <name evidence="2" type="ORF">ISF26_07010</name>
</gene>
<proteinExistence type="predicted"/>
<reference evidence="2 3" key="1">
    <citation type="journal article" date="2021" name="Genome Biol. Evol.">
        <title>Complete Genome Sequencing of a Novel Gloeobacter Species from a Waterfall Cave in Mexico.</title>
        <authorList>
            <person name="Saw J.H."/>
            <person name="Cardona T."/>
            <person name="Montejano G."/>
        </authorList>
    </citation>
    <scope>NUCLEOTIDE SEQUENCE [LARGE SCALE GENOMIC DNA]</scope>
    <source>
        <strain evidence="2">MG652769</strain>
    </source>
</reference>